<dbReference type="InterPro" id="IPR021719">
    <property type="entry name" value="Prot_inh_I78"/>
</dbReference>
<dbReference type="EMBL" id="CADCWD010000026">
    <property type="protein sequence ID" value="CAA9527246.1"/>
    <property type="molecule type" value="Genomic_DNA"/>
</dbReference>
<accession>A0A6J4TMA9</accession>
<evidence type="ECO:0008006" key="3">
    <source>
        <dbReference type="Google" id="ProtNLM"/>
    </source>
</evidence>
<dbReference type="PANTHER" id="PTHR39600:SF1">
    <property type="entry name" value="PEPTIDASE INHIBITOR I78 FAMILY PROTEIN"/>
    <property type="match status" value="1"/>
</dbReference>
<dbReference type="Pfam" id="PF11720">
    <property type="entry name" value="Inhibitor_I78"/>
    <property type="match status" value="1"/>
</dbReference>
<gene>
    <name evidence="2" type="ORF">AVDCRST_MAG23-677</name>
</gene>
<feature type="chain" id="PRO_5026834244" description="Peptidase inhibitor I78 family protein" evidence="1">
    <location>
        <begin position="21"/>
        <end position="103"/>
    </location>
</feature>
<sequence>MRILAAALLMTSACMTPAPADVGVEQPVPVHGSTPGYRCDVSRAQGLVGQASSSTLGGRALELTGARTIRWIRPGDAVTMDYREDRLNIHLTGRGRVERLACG</sequence>
<keyword evidence="1" id="KW-0732">Signal</keyword>
<evidence type="ECO:0000313" key="2">
    <source>
        <dbReference type="EMBL" id="CAA9527246.1"/>
    </source>
</evidence>
<protein>
    <recommendedName>
        <fullName evidence="3">Peptidase inhibitor I78 family protein</fullName>
    </recommendedName>
</protein>
<name>A0A6J4TMA9_9SPHN</name>
<dbReference type="PANTHER" id="PTHR39600">
    <property type="entry name" value="PEPTIDASE INHIBITOR I78 FAMILY PROTEIN"/>
    <property type="match status" value="1"/>
</dbReference>
<feature type="signal peptide" evidence="1">
    <location>
        <begin position="1"/>
        <end position="20"/>
    </location>
</feature>
<reference evidence="2" key="1">
    <citation type="submission" date="2020-02" db="EMBL/GenBank/DDBJ databases">
        <authorList>
            <person name="Meier V. D."/>
        </authorList>
    </citation>
    <scope>NUCLEOTIDE SEQUENCE</scope>
    <source>
        <strain evidence="2">AVDCRST_MAG23</strain>
    </source>
</reference>
<organism evidence="2">
    <name type="scientific">uncultured Sphingosinicella sp</name>
    <dbReference type="NCBI Taxonomy" id="478748"/>
    <lineage>
        <taxon>Bacteria</taxon>
        <taxon>Pseudomonadati</taxon>
        <taxon>Pseudomonadota</taxon>
        <taxon>Alphaproteobacteria</taxon>
        <taxon>Sphingomonadales</taxon>
        <taxon>Sphingosinicellaceae</taxon>
        <taxon>Sphingosinicella</taxon>
        <taxon>environmental samples</taxon>
    </lineage>
</organism>
<evidence type="ECO:0000256" key="1">
    <source>
        <dbReference type="SAM" id="SignalP"/>
    </source>
</evidence>
<dbReference type="Gene3D" id="3.30.10.10">
    <property type="entry name" value="Trypsin Inhibitor V, subunit A"/>
    <property type="match status" value="1"/>
</dbReference>
<dbReference type="AlphaFoldDB" id="A0A6J4TMA9"/>
<proteinExistence type="predicted"/>